<evidence type="ECO:0000256" key="11">
    <source>
        <dbReference type="SAM" id="MobiDB-lite"/>
    </source>
</evidence>
<evidence type="ECO:0000256" key="1">
    <source>
        <dbReference type="ARBA" id="ARBA00001936"/>
    </source>
</evidence>
<feature type="binding site" evidence="9">
    <location>
        <position position="236"/>
    </location>
    <ligand>
        <name>a divalent metal cation</name>
        <dbReference type="ChEBI" id="CHEBI:60240"/>
    </ligand>
</feature>
<dbReference type="Gene3D" id="3.40.50.720">
    <property type="entry name" value="NAD(P)-binding Rossmann-like Domain"/>
    <property type="match status" value="1"/>
</dbReference>
<comment type="cofactor">
    <cofactor evidence="9">
        <name>Mg(2+)</name>
        <dbReference type="ChEBI" id="CHEBI:18420"/>
    </cofactor>
    <cofactor evidence="9">
        <name>Mn(2+)</name>
        <dbReference type="ChEBI" id="CHEBI:29035"/>
    </cofactor>
    <text evidence="9">Divalent metal cations. Prefers magnesium or manganese.</text>
</comment>
<keyword evidence="4" id="KW-0520">NAD</keyword>
<dbReference type="SUPFAM" id="SSF51735">
    <property type="entry name" value="NAD(P)-binding Rossmann-fold domains"/>
    <property type="match status" value="1"/>
</dbReference>
<evidence type="ECO:0000313" key="14">
    <source>
        <dbReference type="EMBL" id="PXX11322.1"/>
    </source>
</evidence>
<sequence length="551" mass="60974">MSEEMTGQAKLFDALTTKGTAFTRAERRKYGLLGLLPLAEKTLEQQVEHCWNEFSTRRNDLDKHIYLRALQDRNETLFYRVLRDHIPETMPIVYTPTVGEACQRFSEIYRRPRGLFVSYPDRDELREVLCNRPEREIDVIVVTDGQRILGLGDQGIGGMGIPIGKLSLYTLIGGIDPARTLPIVLDVGTDNVELLEDPQYLGWRHRRISDDDYYAFIDQFVATVREELPDVLLQWEDFATTHALPLLERYRDKLLTFNDDIQGTAAVALGALHGAAKVAGRPLAQQQIVMLGAGSAGIGVLDMVKREMVAQGLSDQDASERIWVVDIQGLLTDDRTDLSEEQRKFAQPANRVGDWSLSGTAQLADVVHHVDIGVLLGLSTAAGAFTEEIVRELARKTKRPIIFPLSNPTSRAEAHPAELDEWTDGRALIATGSPFAPLQRNGVERPIAQCNNVYIFPAMGLAVTAAQATRVTDEMMRVAAATLGDASPALTDPNQPLLPAWADVPDVAVRIAHAVGTQAIADGVAPKRSDEELTERISQVRWTPEYPSEQA</sequence>
<dbReference type="PANTHER" id="PTHR23406">
    <property type="entry name" value="MALIC ENZYME-RELATED"/>
    <property type="match status" value="1"/>
</dbReference>
<feature type="region of interest" description="Disordered" evidence="11">
    <location>
        <begin position="526"/>
        <end position="551"/>
    </location>
</feature>
<dbReference type="SMART" id="SM00919">
    <property type="entry name" value="Malic_M"/>
    <property type="match status" value="1"/>
</dbReference>
<comment type="similarity">
    <text evidence="2 10">Belongs to the malic enzymes family.</text>
</comment>
<feature type="binding site" evidence="8">
    <location>
        <position position="451"/>
    </location>
    <ligand>
        <name>(S)-malate</name>
        <dbReference type="ChEBI" id="CHEBI:15589"/>
    </ligand>
</feature>
<reference evidence="15" key="1">
    <citation type="submission" date="2018-05" db="EMBL/GenBank/DDBJ databases">
        <authorList>
            <person name="Deangelis K."/>
            <person name="Huntemann M."/>
            <person name="Clum A."/>
            <person name="Pillay M."/>
            <person name="Palaniappan K."/>
            <person name="Varghese N."/>
            <person name="Mikhailova N."/>
            <person name="Stamatis D."/>
            <person name="Reddy T."/>
            <person name="Daum C."/>
            <person name="Shapiro N."/>
            <person name="Ivanova N."/>
            <person name="Kyrpides N."/>
            <person name="Woyke T."/>
        </authorList>
    </citation>
    <scope>NUCLEOTIDE SEQUENCE [LARGE SCALE GENOMIC DNA]</scope>
    <source>
        <strain evidence="15">GAS496</strain>
    </source>
</reference>
<dbReference type="GO" id="GO:0046872">
    <property type="term" value="F:metal ion binding"/>
    <property type="evidence" value="ECO:0007669"/>
    <property type="project" value="UniProtKB-KW"/>
</dbReference>
<dbReference type="PANTHER" id="PTHR23406:SF34">
    <property type="entry name" value="NAD-DEPENDENT MALIC ENZYME, MITOCHONDRIAL"/>
    <property type="match status" value="1"/>
</dbReference>
<accession>A0A318HL57</accession>
<dbReference type="Proteomes" id="UP000247781">
    <property type="component" value="Unassembled WGS sequence"/>
</dbReference>
<comment type="caution">
    <text evidence="14">The sequence shown here is derived from an EMBL/GenBank/DDBJ whole genome shotgun (WGS) entry which is preliminary data.</text>
</comment>
<evidence type="ECO:0000256" key="7">
    <source>
        <dbReference type="PIRSR" id="PIRSR000106-1"/>
    </source>
</evidence>
<dbReference type="InterPro" id="IPR001891">
    <property type="entry name" value="Malic_OxRdtase"/>
</dbReference>
<dbReference type="SMART" id="SM01274">
    <property type="entry name" value="malic"/>
    <property type="match status" value="1"/>
</dbReference>
<dbReference type="InterPro" id="IPR012301">
    <property type="entry name" value="Malic_N_dom"/>
</dbReference>
<feature type="binding site" evidence="9">
    <location>
        <position position="260"/>
    </location>
    <ligand>
        <name>a divalent metal cation</name>
        <dbReference type="ChEBI" id="CHEBI:60240"/>
    </ligand>
</feature>
<keyword evidence="15" id="KW-1185">Reference proteome</keyword>
<feature type="binding site" evidence="8">
    <location>
        <position position="147"/>
    </location>
    <ligand>
        <name>(S)-malate</name>
        <dbReference type="ChEBI" id="CHEBI:15589"/>
    </ligand>
</feature>
<dbReference type="OrthoDB" id="3314528at2"/>
<feature type="binding site" evidence="9">
    <location>
        <position position="237"/>
    </location>
    <ligand>
        <name>a divalent metal cation</name>
        <dbReference type="ChEBI" id="CHEBI:60240"/>
    </ligand>
</feature>
<dbReference type="InterPro" id="IPR012302">
    <property type="entry name" value="Malic_NAD-bd"/>
</dbReference>
<reference evidence="14 15" key="2">
    <citation type="submission" date="2018-06" db="EMBL/GenBank/DDBJ databases">
        <title>Sequencing of bacterial isolates from soil warming experiment in Harvard Forest, Massachusetts, USA.</title>
        <authorList>
            <person name="Deangelis K.PhD."/>
        </authorList>
    </citation>
    <scope>NUCLEOTIDE SEQUENCE [LARGE SCALE GENOMIC DNA]</scope>
    <source>
        <strain evidence="14 15">GAS496</strain>
    </source>
</reference>
<evidence type="ECO:0000256" key="8">
    <source>
        <dbReference type="PIRSR" id="PIRSR000106-2"/>
    </source>
</evidence>
<feature type="active site" description="Proton donor" evidence="7">
    <location>
        <position position="94"/>
    </location>
</feature>
<dbReference type="GO" id="GO:0051287">
    <property type="term" value="F:NAD binding"/>
    <property type="evidence" value="ECO:0007669"/>
    <property type="project" value="InterPro"/>
</dbReference>
<dbReference type="Gene3D" id="3.40.50.10380">
    <property type="entry name" value="Malic enzyme, N-terminal domain"/>
    <property type="match status" value="1"/>
</dbReference>
<dbReference type="AlphaFoldDB" id="A0A318HL57"/>
<dbReference type="FunFam" id="3.40.50.10380:FF:000001">
    <property type="entry name" value="NAD-dependent malic enzyme"/>
    <property type="match status" value="1"/>
</dbReference>
<dbReference type="PIRSF" id="PIRSF000106">
    <property type="entry name" value="ME"/>
    <property type="match status" value="1"/>
</dbReference>
<comment type="cofactor">
    <cofactor evidence="1">
        <name>Mn(2+)</name>
        <dbReference type="ChEBI" id="CHEBI:29035"/>
    </cofactor>
</comment>
<dbReference type="InterPro" id="IPR036291">
    <property type="entry name" value="NAD(P)-bd_dom_sf"/>
</dbReference>
<evidence type="ECO:0000256" key="4">
    <source>
        <dbReference type="ARBA" id="ARBA00023027"/>
    </source>
</evidence>
<proteinExistence type="inferred from homology"/>
<evidence type="ECO:0000256" key="6">
    <source>
        <dbReference type="ARBA" id="ARBA00082317"/>
    </source>
</evidence>
<evidence type="ECO:0000256" key="10">
    <source>
        <dbReference type="RuleBase" id="RU003427"/>
    </source>
</evidence>
<evidence type="ECO:0000259" key="13">
    <source>
        <dbReference type="SMART" id="SM01274"/>
    </source>
</evidence>
<name>A0A318HL57_9MYCO</name>
<dbReference type="GO" id="GO:0004470">
    <property type="term" value="F:malic enzyme activity"/>
    <property type="evidence" value="ECO:0007669"/>
    <property type="project" value="InterPro"/>
</dbReference>
<evidence type="ECO:0000256" key="3">
    <source>
        <dbReference type="ARBA" id="ARBA00022723"/>
    </source>
</evidence>
<dbReference type="PRINTS" id="PR00072">
    <property type="entry name" value="MALOXRDTASE"/>
</dbReference>
<dbReference type="Pfam" id="PF03949">
    <property type="entry name" value="Malic_M"/>
    <property type="match status" value="1"/>
</dbReference>
<feature type="domain" description="Malic enzyme NAD-binding" evidence="12">
    <location>
        <begin position="261"/>
        <end position="520"/>
    </location>
</feature>
<dbReference type="SUPFAM" id="SSF53223">
    <property type="entry name" value="Aminoacid dehydrogenase-like, N-terminal domain"/>
    <property type="match status" value="1"/>
</dbReference>
<feature type="domain" description="Malic enzyme N-terminal" evidence="13">
    <location>
        <begin position="71"/>
        <end position="251"/>
    </location>
</feature>
<evidence type="ECO:0000259" key="12">
    <source>
        <dbReference type="SMART" id="SM00919"/>
    </source>
</evidence>
<evidence type="ECO:0000256" key="9">
    <source>
        <dbReference type="PIRSR" id="PIRSR000106-3"/>
    </source>
</evidence>
<dbReference type="NCBIfam" id="NF010052">
    <property type="entry name" value="PRK13529.1"/>
    <property type="match status" value="1"/>
</dbReference>
<protein>
    <recommendedName>
        <fullName evidence="5">Putative malate oxidoreductase [NAD]</fullName>
    </recommendedName>
    <alternativeName>
        <fullName evidence="6">Malic enzyme</fullName>
    </alternativeName>
</protein>
<feature type="compositionally biased region" description="Basic and acidic residues" evidence="11">
    <location>
        <begin position="526"/>
        <end position="535"/>
    </location>
</feature>
<feature type="binding site" evidence="8">
    <location>
        <position position="407"/>
    </location>
    <ligand>
        <name>(S)-malate</name>
        <dbReference type="ChEBI" id="CHEBI:15589"/>
    </ligand>
</feature>
<evidence type="ECO:0000256" key="5">
    <source>
        <dbReference type="ARBA" id="ARBA00073308"/>
    </source>
</evidence>
<evidence type="ECO:0000313" key="15">
    <source>
        <dbReference type="Proteomes" id="UP000247781"/>
    </source>
</evidence>
<evidence type="ECO:0000256" key="2">
    <source>
        <dbReference type="ARBA" id="ARBA00008785"/>
    </source>
</evidence>
<dbReference type="InterPro" id="IPR046346">
    <property type="entry name" value="Aminoacid_DH-like_N_sf"/>
</dbReference>
<dbReference type="EMBL" id="QJJU01000003">
    <property type="protein sequence ID" value="PXX11322.1"/>
    <property type="molecule type" value="Genomic_DNA"/>
</dbReference>
<dbReference type="GO" id="GO:0006108">
    <property type="term" value="P:malate metabolic process"/>
    <property type="evidence" value="ECO:0007669"/>
    <property type="project" value="TreeGrafter"/>
</dbReference>
<feature type="active site" description="Proton acceptor" evidence="7">
    <location>
        <position position="165"/>
    </location>
</feature>
<dbReference type="Pfam" id="PF00390">
    <property type="entry name" value="malic"/>
    <property type="match status" value="1"/>
</dbReference>
<gene>
    <name evidence="14" type="ORF">C8E89_103411</name>
</gene>
<organism evidence="14 15">
    <name type="scientific">Mycolicibacterium moriokaense</name>
    <dbReference type="NCBI Taxonomy" id="39691"/>
    <lineage>
        <taxon>Bacteria</taxon>
        <taxon>Bacillati</taxon>
        <taxon>Actinomycetota</taxon>
        <taxon>Actinomycetes</taxon>
        <taxon>Mycobacteriales</taxon>
        <taxon>Mycobacteriaceae</taxon>
        <taxon>Mycolicibacterium</taxon>
    </lineage>
</organism>
<dbReference type="InterPro" id="IPR037062">
    <property type="entry name" value="Malic_N_dom_sf"/>
</dbReference>
<keyword evidence="3 9" id="KW-0479">Metal-binding</keyword>
<dbReference type="GO" id="GO:0016616">
    <property type="term" value="F:oxidoreductase activity, acting on the CH-OH group of donors, NAD or NADP as acceptor"/>
    <property type="evidence" value="ECO:0007669"/>
    <property type="project" value="InterPro"/>
</dbReference>